<dbReference type="GO" id="GO:0016491">
    <property type="term" value="F:oxidoreductase activity"/>
    <property type="evidence" value="ECO:0007669"/>
    <property type="project" value="UniProtKB-KW"/>
</dbReference>
<feature type="compositionally biased region" description="Polar residues" evidence="3">
    <location>
        <begin position="44"/>
        <end position="55"/>
    </location>
</feature>
<dbReference type="PANTHER" id="PTHR43400">
    <property type="entry name" value="FUMARATE REDUCTASE"/>
    <property type="match status" value="1"/>
</dbReference>
<evidence type="ECO:0000256" key="2">
    <source>
        <dbReference type="ARBA" id="ARBA00023002"/>
    </source>
</evidence>
<keyword evidence="2" id="KW-0560">Oxidoreductase</keyword>
<dbReference type="Gene3D" id="3.90.700.10">
    <property type="entry name" value="Succinate dehydrogenase/fumarate reductase flavoprotein, catalytic domain"/>
    <property type="match status" value="1"/>
</dbReference>
<keyword evidence="1" id="KW-0285">Flavoprotein</keyword>
<reference evidence="5 6" key="1">
    <citation type="journal article" date="2024" name="J Genomics">
        <title>Draft genome sequencing and assembly of Favolaschia claudopus CIRM-BRFM 2984 isolated from oak limbs.</title>
        <authorList>
            <person name="Navarro D."/>
            <person name="Drula E."/>
            <person name="Chaduli D."/>
            <person name="Cazenave R."/>
            <person name="Ahrendt S."/>
            <person name="Wang J."/>
            <person name="Lipzen A."/>
            <person name="Daum C."/>
            <person name="Barry K."/>
            <person name="Grigoriev I.V."/>
            <person name="Favel A."/>
            <person name="Rosso M.N."/>
            <person name="Martin F."/>
        </authorList>
    </citation>
    <scope>NUCLEOTIDE SEQUENCE [LARGE SCALE GENOMIC DNA]</scope>
    <source>
        <strain evidence="5 6">CIRM-BRFM 2984</strain>
    </source>
</reference>
<dbReference type="SUPFAM" id="SSF51905">
    <property type="entry name" value="FAD/NAD(P)-binding domain"/>
    <property type="match status" value="1"/>
</dbReference>
<dbReference type="InterPro" id="IPR036188">
    <property type="entry name" value="FAD/NAD-bd_sf"/>
</dbReference>
<evidence type="ECO:0000256" key="1">
    <source>
        <dbReference type="ARBA" id="ARBA00022630"/>
    </source>
</evidence>
<dbReference type="InterPro" id="IPR027477">
    <property type="entry name" value="Succ_DH/fumarate_Rdtase_cat_sf"/>
</dbReference>
<evidence type="ECO:0000256" key="3">
    <source>
        <dbReference type="SAM" id="MobiDB-lite"/>
    </source>
</evidence>
<dbReference type="AlphaFoldDB" id="A0AAW0AHG8"/>
<proteinExistence type="predicted"/>
<dbReference type="Pfam" id="PF00890">
    <property type="entry name" value="FAD_binding_2"/>
    <property type="match status" value="1"/>
</dbReference>
<dbReference type="Gene3D" id="3.50.50.60">
    <property type="entry name" value="FAD/NAD(P)-binding domain"/>
    <property type="match status" value="1"/>
</dbReference>
<organism evidence="5 6">
    <name type="scientific">Favolaschia claudopus</name>
    <dbReference type="NCBI Taxonomy" id="2862362"/>
    <lineage>
        <taxon>Eukaryota</taxon>
        <taxon>Fungi</taxon>
        <taxon>Dikarya</taxon>
        <taxon>Basidiomycota</taxon>
        <taxon>Agaricomycotina</taxon>
        <taxon>Agaricomycetes</taxon>
        <taxon>Agaricomycetidae</taxon>
        <taxon>Agaricales</taxon>
        <taxon>Marasmiineae</taxon>
        <taxon>Mycenaceae</taxon>
        <taxon>Favolaschia</taxon>
    </lineage>
</organism>
<evidence type="ECO:0000313" key="6">
    <source>
        <dbReference type="Proteomes" id="UP001362999"/>
    </source>
</evidence>
<comment type="caution">
    <text evidence="5">The sequence shown here is derived from an EMBL/GenBank/DDBJ whole genome shotgun (WGS) entry which is preliminary data.</text>
</comment>
<dbReference type="PANTHER" id="PTHR43400:SF1">
    <property type="entry name" value="FUMARATE REDUCTASE"/>
    <property type="match status" value="1"/>
</dbReference>
<name>A0AAW0AHG8_9AGAR</name>
<dbReference type="InterPro" id="IPR050315">
    <property type="entry name" value="FAD-oxidoreductase_2"/>
</dbReference>
<dbReference type="Proteomes" id="UP001362999">
    <property type="component" value="Unassembled WGS sequence"/>
</dbReference>
<dbReference type="EMBL" id="JAWWNJ010000068">
    <property type="protein sequence ID" value="KAK7008324.1"/>
    <property type="molecule type" value="Genomic_DNA"/>
</dbReference>
<gene>
    <name evidence="5" type="ORF">R3P38DRAFT_3211363</name>
</gene>
<accession>A0AAW0AHG8</accession>
<keyword evidence="6" id="KW-1185">Reference proteome</keyword>
<feature type="domain" description="FAD-dependent oxidoreductase 2 FAD-binding" evidence="4">
    <location>
        <begin position="242"/>
        <end position="300"/>
    </location>
</feature>
<dbReference type="InterPro" id="IPR003953">
    <property type="entry name" value="FAD-dep_OxRdtase_2_FAD-bd"/>
</dbReference>
<protein>
    <recommendedName>
        <fullName evidence="4">FAD-dependent oxidoreductase 2 FAD-binding domain-containing protein</fullName>
    </recommendedName>
</protein>
<feature type="region of interest" description="Disordered" evidence="3">
    <location>
        <begin position="44"/>
        <end position="69"/>
    </location>
</feature>
<evidence type="ECO:0000259" key="4">
    <source>
        <dbReference type="Pfam" id="PF00890"/>
    </source>
</evidence>
<evidence type="ECO:0000313" key="5">
    <source>
        <dbReference type="EMBL" id="KAK7008324.1"/>
    </source>
</evidence>
<sequence length="689" mass="74728">MVLVTRIISTPALVSLLSPQRPPTPFSQLLPDYCNDTPFLKLQSTTLPPLNSHSPTPRPTAAGPRSIEVRPTLPFPSRALLTPSLSTLAHLFPALTHLRLRLHHIPQLNSPTPDAALTHCRLSDAKTLPSPLTSSPDVSMHHVDALKNALKSKSYLEKGEIEWISAEVLREDFVHQQSLVDAIDTTMLLASLASSLKETRLTAKVHCRPTRTSFRQIVHSLVPHHTCTLLSEFFSGEWKYDDIFHVAVMTPVLHYTMGGLEIDAESRVIDSNGKPIPGLFAAGEVAGGAHGANRLGGSSLLGCVVFGRVSGDSAAAYLFRHATRSCPPALSPFKFPSGRSALRRPSNPVNFKTPYLLVGKLAEEHEIARLRALQDCARMCPSSTRTTPQLKQLLASFTVHPTTPRVFDAAARFAKPTPTRTYLQSGKYKPHSSFDSPPDTLNYLLQLSIPCHAATTSVAAAALLDPLKNNDAVSAFLAPVTPALIDLRHESAVGEEGPAHVVNTSRFIDVRFSLISFLLCATASSPPVTFALNSATAPPFRTFPSPSTISPSPIALLRPIHPPPPSVLSASSDPRPTSTLGVLRRFSATRGHVDINQGRYTVDAGVTRLTVARLRQCRRLAALLLSTYTCPDLTRTDPPMLSITGLELTEVVTHIRKTNTHLAENAKLSGPLMSITQSLCTQIFTKPIH</sequence>